<dbReference type="EMBL" id="BAABME010008499">
    <property type="protein sequence ID" value="GAA0173214.1"/>
    <property type="molecule type" value="Genomic_DNA"/>
</dbReference>
<evidence type="ECO:0000313" key="2">
    <source>
        <dbReference type="EMBL" id="GAA0173214.1"/>
    </source>
</evidence>
<keyword evidence="3" id="KW-1185">Reference proteome</keyword>
<sequence length="215" mass="24760">MPFSDSLDTFQLPPGFKLPDWNSKMVAYMDFFKGLRYEKLKKALILRMEIERLIQQGQLREFTREIGHDRPQGRGASLPRNPPYKCKNSPPRNHPYQRPRTDKKKTERGLEMPHDDALVIVPKIAHYTVERMETYLNNNEGYSISTALETEVPIGGSIGEMTGDQKRARVCYQASVPPVNPGAANQESRRKRKSSSKVNTMTNRMRTIRLARKKV</sequence>
<gene>
    <name evidence="2" type="ORF">LIER_26876</name>
</gene>
<dbReference type="Proteomes" id="UP001454036">
    <property type="component" value="Unassembled WGS sequence"/>
</dbReference>
<evidence type="ECO:0000256" key="1">
    <source>
        <dbReference type="SAM" id="MobiDB-lite"/>
    </source>
</evidence>
<feature type="region of interest" description="Disordered" evidence="1">
    <location>
        <begin position="64"/>
        <end position="109"/>
    </location>
</feature>
<proteinExistence type="predicted"/>
<name>A0AAV3RBJ7_LITER</name>
<dbReference type="AlphaFoldDB" id="A0AAV3RBJ7"/>
<accession>A0AAV3RBJ7</accession>
<comment type="caution">
    <text evidence="2">The sequence shown here is derived from an EMBL/GenBank/DDBJ whole genome shotgun (WGS) entry which is preliminary data.</text>
</comment>
<protein>
    <submittedName>
        <fullName evidence="2">Uncharacterized protein</fullName>
    </submittedName>
</protein>
<organism evidence="2 3">
    <name type="scientific">Lithospermum erythrorhizon</name>
    <name type="common">Purple gromwell</name>
    <name type="synonym">Lithospermum officinale var. erythrorhizon</name>
    <dbReference type="NCBI Taxonomy" id="34254"/>
    <lineage>
        <taxon>Eukaryota</taxon>
        <taxon>Viridiplantae</taxon>
        <taxon>Streptophyta</taxon>
        <taxon>Embryophyta</taxon>
        <taxon>Tracheophyta</taxon>
        <taxon>Spermatophyta</taxon>
        <taxon>Magnoliopsida</taxon>
        <taxon>eudicotyledons</taxon>
        <taxon>Gunneridae</taxon>
        <taxon>Pentapetalae</taxon>
        <taxon>asterids</taxon>
        <taxon>lamiids</taxon>
        <taxon>Boraginales</taxon>
        <taxon>Boraginaceae</taxon>
        <taxon>Boraginoideae</taxon>
        <taxon>Lithospermeae</taxon>
        <taxon>Lithospermum</taxon>
    </lineage>
</organism>
<feature type="region of interest" description="Disordered" evidence="1">
    <location>
        <begin position="176"/>
        <end position="200"/>
    </location>
</feature>
<evidence type="ECO:0000313" key="3">
    <source>
        <dbReference type="Proteomes" id="UP001454036"/>
    </source>
</evidence>
<reference evidence="2 3" key="1">
    <citation type="submission" date="2024-01" db="EMBL/GenBank/DDBJ databases">
        <title>The complete chloroplast genome sequence of Lithospermum erythrorhizon: insights into the phylogenetic relationship among Boraginaceae species and the maternal lineages of purple gromwells.</title>
        <authorList>
            <person name="Okada T."/>
            <person name="Watanabe K."/>
        </authorList>
    </citation>
    <scope>NUCLEOTIDE SEQUENCE [LARGE SCALE GENOMIC DNA]</scope>
</reference>